<dbReference type="Gene3D" id="3.30.559.10">
    <property type="entry name" value="Chloramphenicol acetyltransferase-like domain"/>
    <property type="match status" value="2"/>
</dbReference>
<evidence type="ECO:0000313" key="4">
    <source>
        <dbReference type="Proteomes" id="UP001497512"/>
    </source>
</evidence>
<dbReference type="PANTHER" id="PTHR31642:SF310">
    <property type="entry name" value="FATTY ALCOHOL:CAFFEOYL-COA ACYLTRANSFERASE"/>
    <property type="match status" value="1"/>
</dbReference>
<evidence type="ECO:0000256" key="1">
    <source>
        <dbReference type="ARBA" id="ARBA00009861"/>
    </source>
</evidence>
<protein>
    <recommendedName>
        <fullName evidence="5">Omega-hydroxypalmitate O-feruloyl transferase</fullName>
    </recommendedName>
</protein>
<name>A0ABP0TGP7_9BRYO</name>
<dbReference type="InterPro" id="IPR050317">
    <property type="entry name" value="Plant_Fungal_Acyltransferase"/>
</dbReference>
<dbReference type="EMBL" id="OZ019903">
    <property type="protein sequence ID" value="CAK9196039.1"/>
    <property type="molecule type" value="Genomic_DNA"/>
</dbReference>
<dbReference type="PANTHER" id="PTHR31642">
    <property type="entry name" value="TRICHOTHECENE 3-O-ACETYLTRANSFERASE"/>
    <property type="match status" value="1"/>
</dbReference>
<evidence type="ECO:0008006" key="5">
    <source>
        <dbReference type="Google" id="ProtNLM"/>
    </source>
</evidence>
<dbReference type="Proteomes" id="UP001497512">
    <property type="component" value="Chromosome 11"/>
</dbReference>
<proteinExistence type="inferred from homology"/>
<evidence type="ECO:0000313" key="3">
    <source>
        <dbReference type="EMBL" id="CAK9196039.1"/>
    </source>
</evidence>
<organism evidence="3 4">
    <name type="scientific">Sphagnum troendelagicum</name>
    <dbReference type="NCBI Taxonomy" id="128251"/>
    <lineage>
        <taxon>Eukaryota</taxon>
        <taxon>Viridiplantae</taxon>
        <taxon>Streptophyta</taxon>
        <taxon>Embryophyta</taxon>
        <taxon>Bryophyta</taxon>
        <taxon>Sphagnophytina</taxon>
        <taxon>Sphagnopsida</taxon>
        <taxon>Sphagnales</taxon>
        <taxon>Sphagnaceae</taxon>
        <taxon>Sphagnum</taxon>
    </lineage>
</organism>
<dbReference type="Pfam" id="PF02458">
    <property type="entry name" value="Transferase"/>
    <property type="match status" value="1"/>
</dbReference>
<sequence length="456" mass="50454">MPGSSCTGREIVENGELKLDVKLSHPILVYPAEPTPKQVYSLSNLDQIFVVPVSTVYFFKSRQHKKNHDAVAVIKDSLRKLLVLYYPMAGRLDVSEDSRFQIQCEGQGVLFVEAAADCSIAELGERYRPAPFMTQLVYNNPQTSGHSSVELDVPLLCVQVTRFKCGGFVLGLCMNHCIADAFVASEFLVAWGELARGSVDISHLAPNLDRTLLNKRSPLRIEFPHLEFREIDEVISSRTNESSTTICSSSFTVSPDELESVKKRILDHGLVTQVTTFEALAAMTWQARTQAVDMHPEQVARLVFPVNIRSKLDPPLPARFLGNGVFLGHATATPAELSQNSLSHIVKLVQDAKALVTDKYIRSAVDYLEVHRGKPKSVALLYISSWIRIPMNVVDFGWGEPICMGPCSLVDEDAIFASCGDDMKSFEVFIALPSLQAVETFHKCLRTTISSSHSPA</sequence>
<comment type="similarity">
    <text evidence="1">Belongs to the plant acyltransferase family.</text>
</comment>
<keyword evidence="4" id="KW-1185">Reference proteome</keyword>
<dbReference type="InterPro" id="IPR023213">
    <property type="entry name" value="CAT-like_dom_sf"/>
</dbReference>
<evidence type="ECO:0000256" key="2">
    <source>
        <dbReference type="ARBA" id="ARBA00022679"/>
    </source>
</evidence>
<reference evidence="3" key="1">
    <citation type="submission" date="2024-02" db="EMBL/GenBank/DDBJ databases">
        <authorList>
            <consortium name="ELIXIR-Norway"/>
            <consortium name="Elixir Norway"/>
        </authorList>
    </citation>
    <scope>NUCLEOTIDE SEQUENCE</scope>
</reference>
<keyword evidence="2" id="KW-0808">Transferase</keyword>
<accession>A0ABP0TGP7</accession>
<gene>
    <name evidence="3" type="ORF">CSSPTR1EN2_LOCUS3274</name>
</gene>